<keyword evidence="2" id="KW-0472">Membrane</keyword>
<dbReference type="CDD" id="cd22823">
    <property type="entry name" value="Gal_Rha_Lectin"/>
    <property type="match status" value="1"/>
</dbReference>
<gene>
    <name evidence="3" type="ORF">NP493_1050g01005</name>
</gene>
<comment type="caution">
    <text evidence="3">The sequence shown here is derived from an EMBL/GenBank/DDBJ whole genome shotgun (WGS) entry which is preliminary data.</text>
</comment>
<keyword evidence="2" id="KW-1133">Transmembrane helix</keyword>
<organism evidence="3 4">
    <name type="scientific">Ridgeia piscesae</name>
    <name type="common">Tubeworm</name>
    <dbReference type="NCBI Taxonomy" id="27915"/>
    <lineage>
        <taxon>Eukaryota</taxon>
        <taxon>Metazoa</taxon>
        <taxon>Spiralia</taxon>
        <taxon>Lophotrochozoa</taxon>
        <taxon>Annelida</taxon>
        <taxon>Polychaeta</taxon>
        <taxon>Sedentaria</taxon>
        <taxon>Canalipalpata</taxon>
        <taxon>Sabellida</taxon>
        <taxon>Siboglinidae</taxon>
        <taxon>Ridgeia</taxon>
    </lineage>
</organism>
<name>A0AAD9NIU2_RIDPI</name>
<evidence type="ECO:0000256" key="2">
    <source>
        <dbReference type="SAM" id="Phobius"/>
    </source>
</evidence>
<dbReference type="Proteomes" id="UP001209878">
    <property type="component" value="Unassembled WGS sequence"/>
</dbReference>
<dbReference type="AlphaFoldDB" id="A0AAD9NIU2"/>
<dbReference type="InterPro" id="IPR035914">
    <property type="entry name" value="Sperma_CUB_dom_sf"/>
</dbReference>
<evidence type="ECO:0000313" key="3">
    <source>
        <dbReference type="EMBL" id="KAK2171625.1"/>
    </source>
</evidence>
<keyword evidence="2" id="KW-0812">Transmembrane</keyword>
<reference evidence="3" key="1">
    <citation type="journal article" date="2023" name="Mol. Biol. Evol.">
        <title>Third-Generation Sequencing Reveals the Adaptive Role of the Epigenome in Three Deep-Sea Polychaetes.</title>
        <authorList>
            <person name="Perez M."/>
            <person name="Aroh O."/>
            <person name="Sun Y."/>
            <person name="Lan Y."/>
            <person name="Juniper S.K."/>
            <person name="Young C.R."/>
            <person name="Angers B."/>
            <person name="Qian P.Y."/>
        </authorList>
    </citation>
    <scope>NUCLEOTIDE SEQUENCE</scope>
    <source>
        <strain evidence="3">R07B-5</strain>
    </source>
</reference>
<feature type="region of interest" description="Disordered" evidence="1">
    <location>
        <begin position="352"/>
        <end position="382"/>
    </location>
</feature>
<dbReference type="SUPFAM" id="SSF49854">
    <property type="entry name" value="Spermadhesin, CUB domain"/>
    <property type="match status" value="1"/>
</dbReference>
<protein>
    <recommendedName>
        <fullName evidence="5">SUEL-type lectin domain-containing protein</fullName>
    </recommendedName>
</protein>
<feature type="compositionally biased region" description="Polar residues" evidence="1">
    <location>
        <begin position="361"/>
        <end position="382"/>
    </location>
</feature>
<feature type="transmembrane region" description="Helical" evidence="2">
    <location>
        <begin position="272"/>
        <end position="296"/>
    </location>
</feature>
<dbReference type="EMBL" id="JAODUO010001046">
    <property type="protein sequence ID" value="KAK2171625.1"/>
    <property type="molecule type" value="Genomic_DNA"/>
</dbReference>
<proteinExistence type="predicted"/>
<sequence length="445" mass="48897">MQPSHCLNPQYGHMSMGCKADVRSYIDQWCSGRSRCEVQVSKLLHHGPKPCPMDFRSYLQVSYECVPVVQSASSPCARHEPVLVAARSGFLSSLVSLQTGCGSIDSPWLVRARPGQKINITLWDFAIMTHRSPRPAASSPVCLVYAIIKESASSVPTQTICGGKSRQSHAYRSLGNSVEVRLVVNRKKQDSALHFLMYYEVIGCPDPALSSGHWFERDDHKAVAGCENSDATWHLTCNGNTWIGTIGNCSFAAAGGSTVLGLFKFSNISQGMSIIIIVCVAVFVGLSVLLVGIIYLKRHFERHPPHSPRDQDYAIDSLEGASYQPVGKPRDAGVDGGSNNYYRTWQLQQQQQQQQLLPHDSQPSTLAVHDGNSSATSGNYKQPSITCSEHVYESPTFERHADGPICGLRDDDSSMRTKYFVLDPDTVICRTGDDRTLGTRFVPAV</sequence>
<accession>A0AAD9NIU2</accession>
<evidence type="ECO:0000256" key="1">
    <source>
        <dbReference type="SAM" id="MobiDB-lite"/>
    </source>
</evidence>
<evidence type="ECO:0000313" key="4">
    <source>
        <dbReference type="Proteomes" id="UP001209878"/>
    </source>
</evidence>
<dbReference type="PANTHER" id="PTHR46780">
    <property type="entry name" value="PROTEIN EVA-1"/>
    <property type="match status" value="1"/>
</dbReference>
<evidence type="ECO:0008006" key="5">
    <source>
        <dbReference type="Google" id="ProtNLM"/>
    </source>
</evidence>
<keyword evidence="4" id="KW-1185">Reference proteome</keyword>
<dbReference type="InterPro" id="IPR043159">
    <property type="entry name" value="Lectin_gal-bd_sf"/>
</dbReference>
<dbReference type="Gene3D" id="2.60.120.740">
    <property type="match status" value="1"/>
</dbReference>